<evidence type="ECO:0000256" key="14">
    <source>
        <dbReference type="ARBA" id="ARBA00023201"/>
    </source>
</evidence>
<sequence length="89" mass="9736">MTNIGNLLTDAVTLMCTGMIVVFLFLTVLVYVVQLMSKLLPKESPPSFSTEPTMNQVSSSSLDPKVIAAISTAIHQYRTSSQNKTDKEI</sequence>
<comment type="similarity">
    <text evidence="4 16 17">Belongs to the OadG family.</text>
</comment>
<dbReference type="EMBL" id="WEKT01000001">
    <property type="protein sequence ID" value="MZI91834.1"/>
    <property type="molecule type" value="Genomic_DNA"/>
</dbReference>
<reference evidence="19 20" key="1">
    <citation type="submission" date="2019-10" db="EMBL/GenBank/DDBJ databases">
        <title>Vibrio sp. nov. isolated from a shrimp pond.</title>
        <authorList>
            <person name="Gomez-Gil B."/>
            <person name="Enciso-Ibarra J."/>
            <person name="Enciso-Ibarra K."/>
            <person name="Bolan-Mejia C."/>
        </authorList>
    </citation>
    <scope>NUCLEOTIDE SEQUENCE [LARGE SCALE GENOMIC DNA]</scope>
    <source>
        <strain evidence="19 20">CAIM 722</strain>
    </source>
</reference>
<keyword evidence="20" id="KW-1185">Reference proteome</keyword>
<accession>A0A7X4LH43</accession>
<dbReference type="InterPro" id="IPR005899">
    <property type="entry name" value="Na_pump_deCOase"/>
</dbReference>
<comment type="subunit">
    <text evidence="5 16">Heterotrimer of an alpha, a beta and a gamma subunit.</text>
</comment>
<evidence type="ECO:0000256" key="7">
    <source>
        <dbReference type="ARBA" id="ARBA00022475"/>
    </source>
</evidence>
<evidence type="ECO:0000256" key="5">
    <source>
        <dbReference type="ARBA" id="ARBA00011869"/>
    </source>
</evidence>
<evidence type="ECO:0000256" key="9">
    <source>
        <dbReference type="ARBA" id="ARBA00022967"/>
    </source>
</evidence>
<proteinExistence type="inferred from homology"/>
<comment type="cofactor">
    <cofactor evidence="1 16 17">
        <name>Na(+)</name>
        <dbReference type="ChEBI" id="CHEBI:29101"/>
    </cofactor>
</comment>
<evidence type="ECO:0000256" key="10">
    <source>
        <dbReference type="ARBA" id="ARBA00022989"/>
    </source>
</evidence>
<dbReference type="GO" id="GO:0015451">
    <property type="term" value="F:decarboxylation-driven active transmembrane transporter activity"/>
    <property type="evidence" value="ECO:0007669"/>
    <property type="project" value="UniProtKB-EC"/>
</dbReference>
<keyword evidence="7 16" id="KW-1003">Cell membrane</keyword>
<evidence type="ECO:0000313" key="20">
    <source>
        <dbReference type="Proteomes" id="UP000462621"/>
    </source>
</evidence>
<keyword evidence="14 16" id="KW-0739">Sodium transport</keyword>
<evidence type="ECO:0000313" key="19">
    <source>
        <dbReference type="EMBL" id="MZI91834.1"/>
    </source>
</evidence>
<keyword evidence="6 16" id="KW-0813">Transport</keyword>
<dbReference type="GO" id="GO:0036376">
    <property type="term" value="P:sodium ion export across plasma membrane"/>
    <property type="evidence" value="ECO:0007669"/>
    <property type="project" value="InterPro"/>
</dbReference>
<comment type="caution">
    <text evidence="19">The sequence shown here is derived from an EMBL/GenBank/DDBJ whole genome shotgun (WGS) entry which is preliminary data.</text>
</comment>
<keyword evidence="11 16" id="KW-0915">Sodium</keyword>
<name>A0A7X4LH43_9VIBR</name>
<dbReference type="GO" id="GO:0008948">
    <property type="term" value="F:oxaloacetate decarboxylase activity"/>
    <property type="evidence" value="ECO:0007669"/>
    <property type="project" value="UniProtKB-UniRule"/>
</dbReference>
<dbReference type="AlphaFoldDB" id="A0A7X4LH43"/>
<feature type="compositionally biased region" description="Polar residues" evidence="18">
    <location>
        <begin position="46"/>
        <end position="60"/>
    </location>
</feature>
<keyword evidence="10 16" id="KW-1133">Transmembrane helix</keyword>
<evidence type="ECO:0000256" key="8">
    <source>
        <dbReference type="ARBA" id="ARBA00022692"/>
    </source>
</evidence>
<evidence type="ECO:0000256" key="13">
    <source>
        <dbReference type="ARBA" id="ARBA00023136"/>
    </source>
</evidence>
<evidence type="ECO:0000256" key="16">
    <source>
        <dbReference type="HAMAP-Rule" id="MF_00404"/>
    </source>
</evidence>
<evidence type="ECO:0000256" key="6">
    <source>
        <dbReference type="ARBA" id="ARBA00022448"/>
    </source>
</evidence>
<protein>
    <recommendedName>
        <fullName evidence="16">Probable oxaloacetate decarboxylase gamma chain</fullName>
        <ecNumber evidence="16">7.2.4.2</ecNumber>
    </recommendedName>
</protein>
<evidence type="ECO:0000256" key="17">
    <source>
        <dbReference type="RuleBase" id="RU004278"/>
    </source>
</evidence>
<gene>
    <name evidence="16" type="primary">oadG</name>
    <name evidence="19" type="ORF">F9817_01255</name>
</gene>
<organism evidence="19 20">
    <name type="scientific">Vibrio eleionomae</name>
    <dbReference type="NCBI Taxonomy" id="2653505"/>
    <lineage>
        <taxon>Bacteria</taxon>
        <taxon>Pseudomonadati</taxon>
        <taxon>Pseudomonadota</taxon>
        <taxon>Gammaproteobacteria</taxon>
        <taxon>Vibrionales</taxon>
        <taxon>Vibrionaceae</taxon>
        <taxon>Vibrio</taxon>
    </lineage>
</organism>
<evidence type="ECO:0000256" key="15">
    <source>
        <dbReference type="ARBA" id="ARBA00048176"/>
    </source>
</evidence>
<dbReference type="GO" id="GO:0005886">
    <property type="term" value="C:plasma membrane"/>
    <property type="evidence" value="ECO:0007669"/>
    <property type="project" value="UniProtKB-SubCell"/>
</dbReference>
<evidence type="ECO:0000256" key="2">
    <source>
        <dbReference type="ARBA" id="ARBA00003002"/>
    </source>
</evidence>
<dbReference type="Proteomes" id="UP000462621">
    <property type="component" value="Unassembled WGS sequence"/>
</dbReference>
<feature type="transmembrane region" description="Helical" evidence="16 17">
    <location>
        <begin position="12"/>
        <end position="33"/>
    </location>
</feature>
<keyword evidence="9 16" id="KW-1278">Translocase</keyword>
<comment type="catalytic activity">
    <reaction evidence="15 16 17">
        <text>oxaloacetate + 2 Na(+)(in) + H(+) = pyruvate + 2 Na(+)(out) + CO2</text>
        <dbReference type="Rhea" id="RHEA:57724"/>
        <dbReference type="ChEBI" id="CHEBI:15361"/>
        <dbReference type="ChEBI" id="CHEBI:15378"/>
        <dbReference type="ChEBI" id="CHEBI:16452"/>
        <dbReference type="ChEBI" id="CHEBI:16526"/>
        <dbReference type="ChEBI" id="CHEBI:29101"/>
        <dbReference type="EC" id="7.2.4.2"/>
    </reaction>
</comment>
<dbReference type="InterPro" id="IPR023424">
    <property type="entry name" value="OadG"/>
</dbReference>
<evidence type="ECO:0000256" key="11">
    <source>
        <dbReference type="ARBA" id="ARBA00023053"/>
    </source>
</evidence>
<keyword evidence="8 16" id="KW-0812">Transmembrane</keyword>
<evidence type="ECO:0000256" key="12">
    <source>
        <dbReference type="ARBA" id="ARBA00023065"/>
    </source>
</evidence>
<dbReference type="Pfam" id="PF04277">
    <property type="entry name" value="OAD_gamma"/>
    <property type="match status" value="1"/>
</dbReference>
<evidence type="ECO:0000256" key="4">
    <source>
        <dbReference type="ARBA" id="ARBA00005844"/>
    </source>
</evidence>
<evidence type="ECO:0000256" key="3">
    <source>
        <dbReference type="ARBA" id="ARBA00004162"/>
    </source>
</evidence>
<dbReference type="RefSeq" id="WP_161153135.1">
    <property type="nucleotide sequence ID" value="NZ_WEKT01000001.1"/>
</dbReference>
<dbReference type="EC" id="7.2.4.2" evidence="16"/>
<evidence type="ECO:0000256" key="18">
    <source>
        <dbReference type="SAM" id="MobiDB-lite"/>
    </source>
</evidence>
<comment type="function">
    <text evidence="2 16 17">Catalyzes the decarboxylation of oxaloacetate coupled to Na(+) translocation.</text>
</comment>
<keyword evidence="12 16" id="KW-0406">Ion transport</keyword>
<dbReference type="NCBIfam" id="TIGR01195">
    <property type="entry name" value="oadG_fam"/>
    <property type="match status" value="1"/>
</dbReference>
<dbReference type="GO" id="GO:0015081">
    <property type="term" value="F:sodium ion transmembrane transporter activity"/>
    <property type="evidence" value="ECO:0007669"/>
    <property type="project" value="UniProtKB-UniRule"/>
</dbReference>
<dbReference type="NCBIfam" id="NF003004">
    <property type="entry name" value="PRK03814.1"/>
    <property type="match status" value="1"/>
</dbReference>
<feature type="region of interest" description="Disordered" evidence="18">
    <location>
        <begin position="41"/>
        <end position="60"/>
    </location>
</feature>
<keyword evidence="13 16" id="KW-0472">Membrane</keyword>
<comment type="subcellular location">
    <subcellularLocation>
        <location evidence="3 16 17">Cell membrane</location>
        <topology evidence="3 16 17">Single-pass membrane protein</topology>
    </subcellularLocation>
</comment>
<evidence type="ECO:0000256" key="1">
    <source>
        <dbReference type="ARBA" id="ARBA00001959"/>
    </source>
</evidence>
<dbReference type="HAMAP" id="MF_00404">
    <property type="entry name" value="OadG"/>
    <property type="match status" value="1"/>
</dbReference>